<gene>
    <name evidence="1" type="ORF">SAMN02927897_02120</name>
</gene>
<dbReference type="Proteomes" id="UP000183569">
    <property type="component" value="Unassembled WGS sequence"/>
</dbReference>
<protein>
    <submittedName>
        <fullName evidence="1">Uncharacterized protein</fullName>
    </submittedName>
</protein>
<reference evidence="1 2" key="1">
    <citation type="submission" date="2016-10" db="EMBL/GenBank/DDBJ databases">
        <authorList>
            <person name="Varghese N."/>
            <person name="Submissions S."/>
        </authorList>
    </citation>
    <scope>NUCLEOTIDE SEQUENCE [LARGE SCALE GENOMIC DNA]</scope>
    <source>
        <strain evidence="1 2">CGMCC 1.12102</strain>
    </source>
</reference>
<accession>A0A1G4Y764</accession>
<comment type="caution">
    <text evidence="1">The sequence shown here is derived from an EMBL/GenBank/DDBJ whole genome shotgun (WGS) entry which is preliminary data.</text>
</comment>
<dbReference type="AlphaFoldDB" id="A0A1G4Y764"/>
<evidence type="ECO:0000313" key="1">
    <source>
        <dbReference type="EMBL" id="SCX49327.1"/>
    </source>
</evidence>
<dbReference type="EMBL" id="FMUI01000005">
    <property type="protein sequence ID" value="SCX49327.1"/>
    <property type="molecule type" value="Genomic_DNA"/>
</dbReference>
<evidence type="ECO:0000313" key="2">
    <source>
        <dbReference type="Proteomes" id="UP000183569"/>
    </source>
</evidence>
<name>A0A1G4Y764_9ENTR</name>
<organism evidence="1 2">
    <name type="scientific">Kosakonia sacchari</name>
    <dbReference type="NCBI Taxonomy" id="1158459"/>
    <lineage>
        <taxon>Bacteria</taxon>
        <taxon>Pseudomonadati</taxon>
        <taxon>Pseudomonadota</taxon>
        <taxon>Gammaproteobacteria</taxon>
        <taxon>Enterobacterales</taxon>
        <taxon>Enterobacteriaceae</taxon>
        <taxon>Kosakonia</taxon>
    </lineage>
</organism>
<proteinExistence type="predicted"/>
<sequence>MNICKKKNRICARAFKTIQFLRAKYKVSVCDAGGILRHIEES</sequence>